<gene>
    <name evidence="1" type="ORF">H6G97_35985</name>
</gene>
<dbReference type="EMBL" id="JACJSI010000176">
    <property type="protein sequence ID" value="MBD2534593.1"/>
    <property type="molecule type" value="Genomic_DNA"/>
</dbReference>
<keyword evidence="2" id="KW-1185">Reference proteome</keyword>
<reference evidence="1 2" key="1">
    <citation type="journal article" date="2020" name="ISME J.">
        <title>Comparative genomics reveals insights into cyanobacterial evolution and habitat adaptation.</title>
        <authorList>
            <person name="Chen M.Y."/>
            <person name="Teng W.K."/>
            <person name="Zhao L."/>
            <person name="Hu C.X."/>
            <person name="Zhou Y.K."/>
            <person name="Han B.P."/>
            <person name="Song L.R."/>
            <person name="Shu W.S."/>
        </authorList>
    </citation>
    <scope>NUCLEOTIDE SEQUENCE [LARGE SCALE GENOMIC DNA]</scope>
    <source>
        <strain evidence="1 2">FACHB-838</strain>
    </source>
</reference>
<name>A0ABR8DZH1_9NOSO</name>
<comment type="caution">
    <text evidence="1">The sequence shown here is derived from an EMBL/GenBank/DDBJ whole genome shotgun (WGS) entry which is preliminary data.</text>
</comment>
<accession>A0ABR8DZH1</accession>
<organism evidence="1 2">
    <name type="scientific">Nostoc flagelliforme FACHB-838</name>
    <dbReference type="NCBI Taxonomy" id="2692904"/>
    <lineage>
        <taxon>Bacteria</taxon>
        <taxon>Bacillati</taxon>
        <taxon>Cyanobacteriota</taxon>
        <taxon>Cyanophyceae</taxon>
        <taxon>Nostocales</taxon>
        <taxon>Nostocaceae</taxon>
        <taxon>Nostoc</taxon>
    </lineage>
</organism>
<evidence type="ECO:0000313" key="1">
    <source>
        <dbReference type="EMBL" id="MBD2534593.1"/>
    </source>
</evidence>
<protein>
    <submittedName>
        <fullName evidence="1">Uncharacterized protein</fullName>
    </submittedName>
</protein>
<dbReference type="RefSeq" id="WP_190945246.1">
    <property type="nucleotide sequence ID" value="NZ_JACJSI010000176.1"/>
</dbReference>
<dbReference type="Proteomes" id="UP000623440">
    <property type="component" value="Unassembled WGS sequence"/>
</dbReference>
<sequence>MNPKQLEGSILEAVSDAITRVWTSEEKEFIQNNSELQNKLEQWLNKTFK</sequence>
<evidence type="ECO:0000313" key="2">
    <source>
        <dbReference type="Proteomes" id="UP000623440"/>
    </source>
</evidence>
<proteinExistence type="predicted"/>